<evidence type="ECO:0000313" key="4">
    <source>
        <dbReference type="EMBL" id="HEN40989.1"/>
    </source>
</evidence>
<dbReference type="Pfam" id="PF24481">
    <property type="entry name" value="CT398_CC"/>
    <property type="match status" value="1"/>
</dbReference>
<dbReference type="EMBL" id="DSOV01000005">
    <property type="protein sequence ID" value="HEN40989.1"/>
    <property type="molecule type" value="Genomic_DNA"/>
</dbReference>
<dbReference type="Pfam" id="PF02591">
    <property type="entry name" value="Zn_ribbon_9"/>
    <property type="match status" value="1"/>
</dbReference>
<protein>
    <recommendedName>
        <fullName evidence="5">C4-type zinc ribbon domain-containing protein</fullName>
    </recommendedName>
</protein>
<sequence>MRKNLFMLEELQGLDLKIDGRQGERQALLDQMAELDRQVDEARLAVEAKRGELALLEEEKRGLEASLATEDDNIARSEVRQKEIKTQKEYQAVVKEITAARKLKGELEEQILQKSAQAEELAADIAARETDLSSLEENMAGRKAEIQEGLERIDRELAADAAAKEATVKAIPPSLVKRYQALRERRQGIAVVEARGGSCSGCNMNLPPQLYNSLFRGDDLVLCPHCQRMLLVRQDAQ</sequence>
<proteinExistence type="predicted"/>
<organism evidence="4">
    <name type="scientific">Geobacter metallireducens</name>
    <dbReference type="NCBI Taxonomy" id="28232"/>
    <lineage>
        <taxon>Bacteria</taxon>
        <taxon>Pseudomonadati</taxon>
        <taxon>Thermodesulfobacteriota</taxon>
        <taxon>Desulfuromonadia</taxon>
        <taxon>Geobacterales</taxon>
        <taxon>Geobacteraceae</taxon>
        <taxon>Geobacter</taxon>
    </lineage>
</organism>
<dbReference type="PANTHER" id="PTHR39082:SF1">
    <property type="entry name" value="SCAVENGER RECEPTOR CLASS A MEMBER 3"/>
    <property type="match status" value="1"/>
</dbReference>
<dbReference type="InterPro" id="IPR056003">
    <property type="entry name" value="CT398_CC_hairpin"/>
</dbReference>
<dbReference type="InterPro" id="IPR003743">
    <property type="entry name" value="Zf-RING_7"/>
</dbReference>
<evidence type="ECO:0000256" key="1">
    <source>
        <dbReference type="SAM" id="Coils"/>
    </source>
</evidence>
<dbReference type="Gene3D" id="1.10.287.1490">
    <property type="match status" value="1"/>
</dbReference>
<evidence type="ECO:0008006" key="5">
    <source>
        <dbReference type="Google" id="ProtNLM"/>
    </source>
</evidence>
<feature type="domain" description="C4-type zinc ribbon" evidence="2">
    <location>
        <begin position="198"/>
        <end position="230"/>
    </location>
</feature>
<feature type="coiled-coil region" evidence="1">
    <location>
        <begin position="104"/>
        <end position="138"/>
    </location>
</feature>
<name>A0A831XCY5_GEOME</name>
<feature type="coiled-coil region" evidence="1">
    <location>
        <begin position="25"/>
        <end position="73"/>
    </location>
</feature>
<dbReference type="InterPro" id="IPR052376">
    <property type="entry name" value="Oxidative_Scav/Glycosyltrans"/>
</dbReference>
<dbReference type="AlphaFoldDB" id="A0A831XCY5"/>
<gene>
    <name evidence="4" type="ORF">ENQ87_01245</name>
</gene>
<dbReference type="PANTHER" id="PTHR39082">
    <property type="entry name" value="PHOSPHOLIPASE C-BETA-2-RELATED"/>
    <property type="match status" value="1"/>
</dbReference>
<comment type="caution">
    <text evidence="4">The sequence shown here is derived from an EMBL/GenBank/DDBJ whole genome shotgun (WGS) entry which is preliminary data.</text>
</comment>
<keyword evidence="1" id="KW-0175">Coiled coil</keyword>
<accession>A0A831XCY5</accession>
<evidence type="ECO:0000259" key="2">
    <source>
        <dbReference type="Pfam" id="PF02591"/>
    </source>
</evidence>
<reference evidence="4" key="1">
    <citation type="journal article" date="2020" name="mSystems">
        <title>Genome- and Community-Level Interaction Insights into Carbon Utilization and Element Cycling Functions of Hydrothermarchaeota in Hydrothermal Sediment.</title>
        <authorList>
            <person name="Zhou Z."/>
            <person name="Liu Y."/>
            <person name="Xu W."/>
            <person name="Pan J."/>
            <person name="Luo Z.H."/>
            <person name="Li M."/>
        </authorList>
    </citation>
    <scope>NUCLEOTIDE SEQUENCE [LARGE SCALE GENOMIC DNA]</scope>
    <source>
        <strain evidence="4">SpSt-349</strain>
    </source>
</reference>
<evidence type="ECO:0000259" key="3">
    <source>
        <dbReference type="Pfam" id="PF24481"/>
    </source>
</evidence>
<feature type="domain" description="CT398-like coiled coil hairpin" evidence="3">
    <location>
        <begin position="12"/>
        <end position="186"/>
    </location>
</feature>